<name>A0A3M7M318_9PLEO</name>
<proteinExistence type="predicted"/>
<sequence>MCSYHAYSHKCGHTQMVFQQLCPKGQMIQQKCGGGHDGTILATVKIETSCGSCHGEVQNSIIHSKSEY</sequence>
<reference evidence="1 2" key="1">
    <citation type="journal article" date="2014" name="PLoS ONE">
        <title>De novo Genome Assembly of the Fungal Plant Pathogen Pyrenophora semeniperda.</title>
        <authorList>
            <person name="Soliai M.M."/>
            <person name="Meyer S.E."/>
            <person name="Udall J.A."/>
            <person name="Elzinga D.E."/>
            <person name="Hermansen R.A."/>
            <person name="Bodily P.M."/>
            <person name="Hart A.A."/>
            <person name="Coleman C.E."/>
        </authorList>
    </citation>
    <scope>NUCLEOTIDE SEQUENCE [LARGE SCALE GENOMIC DNA]</scope>
    <source>
        <strain evidence="1 2">CCB06</strain>
        <tissue evidence="1">Mycelium</tissue>
    </source>
</reference>
<gene>
    <name evidence="1" type="ORF">GMOD_00002744</name>
</gene>
<dbReference type="EMBL" id="KE747817">
    <property type="protein sequence ID" value="RMZ68862.1"/>
    <property type="molecule type" value="Genomic_DNA"/>
</dbReference>
<evidence type="ECO:0000313" key="1">
    <source>
        <dbReference type="EMBL" id="RMZ68862.1"/>
    </source>
</evidence>
<organism evidence="1 2">
    <name type="scientific">Pyrenophora seminiperda CCB06</name>
    <dbReference type="NCBI Taxonomy" id="1302712"/>
    <lineage>
        <taxon>Eukaryota</taxon>
        <taxon>Fungi</taxon>
        <taxon>Dikarya</taxon>
        <taxon>Ascomycota</taxon>
        <taxon>Pezizomycotina</taxon>
        <taxon>Dothideomycetes</taxon>
        <taxon>Pleosporomycetidae</taxon>
        <taxon>Pleosporales</taxon>
        <taxon>Pleosporineae</taxon>
        <taxon>Pleosporaceae</taxon>
        <taxon>Pyrenophora</taxon>
    </lineage>
</organism>
<accession>A0A3M7M318</accession>
<evidence type="ECO:0000313" key="2">
    <source>
        <dbReference type="Proteomes" id="UP000265663"/>
    </source>
</evidence>
<dbReference type="AlphaFoldDB" id="A0A3M7M318"/>
<protein>
    <submittedName>
        <fullName evidence="1">Uncharacterized protein</fullName>
    </submittedName>
</protein>
<dbReference type="Proteomes" id="UP000265663">
    <property type="component" value="Unassembled WGS sequence"/>
</dbReference>
<dbReference type="OrthoDB" id="3699805at2759"/>
<keyword evidence="2" id="KW-1185">Reference proteome</keyword>